<proteinExistence type="predicted"/>
<gene>
    <name evidence="1" type="ordered locus">Bcep18194_B2687</name>
</gene>
<dbReference type="EMBL" id="CP000152">
    <property type="protein sequence ID" value="ABB12798.1"/>
    <property type="molecule type" value="Genomic_DNA"/>
</dbReference>
<dbReference type="Proteomes" id="UP000002705">
    <property type="component" value="Chromosome 2"/>
</dbReference>
<keyword evidence="2" id="KW-1185">Reference proteome</keyword>
<name>Q391R8_BURL3</name>
<dbReference type="HOGENOM" id="CLU_1977403_0_0_4"/>
<dbReference type="KEGG" id="bur:Bcep18194_B2687"/>
<dbReference type="PATRIC" id="fig|482957.22.peg.6489"/>
<protein>
    <submittedName>
        <fullName evidence="1">Uncharacterized protein</fullName>
    </submittedName>
</protein>
<accession>Q391R8</accession>
<evidence type="ECO:0000313" key="2">
    <source>
        <dbReference type="Proteomes" id="UP000002705"/>
    </source>
</evidence>
<reference evidence="1" key="1">
    <citation type="submission" date="2005-10" db="EMBL/GenBank/DDBJ databases">
        <title>Complete sequence of chromosome 2 of Burkholderia sp. 383.</title>
        <authorList>
            <consortium name="US DOE Joint Genome Institute"/>
            <person name="Copeland A."/>
            <person name="Lucas S."/>
            <person name="Lapidus A."/>
            <person name="Barry K."/>
            <person name="Detter J.C."/>
            <person name="Glavina T."/>
            <person name="Hammon N."/>
            <person name="Israni S."/>
            <person name="Pitluck S."/>
            <person name="Chain P."/>
            <person name="Malfatti S."/>
            <person name="Shin M."/>
            <person name="Vergez L."/>
            <person name="Schmutz J."/>
            <person name="Larimer F."/>
            <person name="Land M."/>
            <person name="Kyrpides N."/>
            <person name="Lykidis A."/>
            <person name="Richardson P."/>
        </authorList>
    </citation>
    <scope>NUCLEOTIDE SEQUENCE [LARGE SCALE GENOMIC DNA]</scope>
    <source>
        <strain evidence="1">383</strain>
    </source>
</reference>
<organism evidence="1 2">
    <name type="scientific">Burkholderia lata (strain ATCC 17760 / DSM 23089 / LMG 22485 / NCIMB 9086 / R18194 / 383)</name>
    <dbReference type="NCBI Taxonomy" id="482957"/>
    <lineage>
        <taxon>Bacteria</taxon>
        <taxon>Pseudomonadati</taxon>
        <taxon>Pseudomonadota</taxon>
        <taxon>Betaproteobacteria</taxon>
        <taxon>Burkholderiales</taxon>
        <taxon>Burkholderiaceae</taxon>
        <taxon>Burkholderia</taxon>
        <taxon>Burkholderia cepacia complex</taxon>
    </lineage>
</organism>
<sequence length="126" mass="13912">MARGRRGGRRSMPWNTGGNAGARRWVTDLRFDAGYAQGIFKMTAHAAKSRKAHEIPCGSGRRLPCRGKVVIDTTAGLEGLHGPKILDAMCHIHRHRTTKGTPVEPSFVSRFVVALAWEKPFDHPVD</sequence>
<evidence type="ECO:0000313" key="1">
    <source>
        <dbReference type="EMBL" id="ABB12798.1"/>
    </source>
</evidence>
<dbReference type="AlphaFoldDB" id="Q391R8"/>